<dbReference type="Proteomes" id="UP000187012">
    <property type="component" value="Unassembled WGS sequence"/>
</dbReference>
<feature type="region of interest" description="Disordered" evidence="1">
    <location>
        <begin position="1"/>
        <end position="48"/>
    </location>
</feature>
<evidence type="ECO:0000313" key="2">
    <source>
        <dbReference type="EMBL" id="SIT43115.1"/>
    </source>
</evidence>
<keyword evidence="3" id="KW-1185">Reference proteome</keyword>
<accession>A0A1N7S6X6</accession>
<reference evidence="2 3" key="1">
    <citation type="submission" date="2016-12" db="EMBL/GenBank/DDBJ databases">
        <authorList>
            <person name="Song W.-J."/>
            <person name="Kurnit D.M."/>
        </authorList>
    </citation>
    <scope>NUCLEOTIDE SEQUENCE [LARGE SCALE GENOMIC DNA]</scope>
    <source>
        <strain evidence="2 3">STM7296</strain>
    </source>
</reference>
<evidence type="ECO:0000256" key="1">
    <source>
        <dbReference type="SAM" id="MobiDB-lite"/>
    </source>
</evidence>
<organism evidence="2 3">
    <name type="scientific">Paraburkholderia ribeironis</name>
    <dbReference type="NCBI Taxonomy" id="1247936"/>
    <lineage>
        <taxon>Bacteria</taxon>
        <taxon>Pseudomonadati</taxon>
        <taxon>Pseudomonadota</taxon>
        <taxon>Betaproteobacteria</taxon>
        <taxon>Burkholderiales</taxon>
        <taxon>Burkholderiaceae</taxon>
        <taxon>Paraburkholderia</taxon>
    </lineage>
</organism>
<dbReference type="STRING" id="1247936.BN2475_400092"/>
<proteinExistence type="predicted"/>
<dbReference type="EMBL" id="CYGX02000040">
    <property type="protein sequence ID" value="SIT43115.1"/>
    <property type="molecule type" value="Genomic_DNA"/>
</dbReference>
<sequence length="108" mass="11448">MQRQRLHRLRPEGSPLGGAPEEVLLGGAPEEVLLGGAPEEAPLGGTPEEVLLGGALKATLRRSRRDPDQLGGRNALVLAAPRGANVYRQIGSVKHRTARRPSGLVPPR</sequence>
<gene>
    <name evidence="2" type="ORF">BN2475_400092</name>
</gene>
<protein>
    <submittedName>
        <fullName evidence="2">Uncharacterized protein</fullName>
    </submittedName>
</protein>
<evidence type="ECO:0000313" key="3">
    <source>
        <dbReference type="Proteomes" id="UP000187012"/>
    </source>
</evidence>
<dbReference type="AlphaFoldDB" id="A0A1N7S6X6"/>
<name>A0A1N7S6X6_9BURK</name>